<dbReference type="InterPro" id="IPR007627">
    <property type="entry name" value="RNA_pol_sigma70_r2"/>
</dbReference>
<dbReference type="RefSeq" id="WP_212220120.1">
    <property type="nucleotide sequence ID" value="NZ_JAGUCO010000037.1"/>
</dbReference>
<name>A0ABS5K1N9_9BACT</name>
<dbReference type="Gene3D" id="1.10.1740.10">
    <property type="match status" value="1"/>
</dbReference>
<organism evidence="2 3">
    <name type="scientific">Carboxylicivirga linearis</name>
    <dbReference type="NCBI Taxonomy" id="1628157"/>
    <lineage>
        <taxon>Bacteria</taxon>
        <taxon>Pseudomonadati</taxon>
        <taxon>Bacteroidota</taxon>
        <taxon>Bacteroidia</taxon>
        <taxon>Marinilabiliales</taxon>
        <taxon>Marinilabiliaceae</taxon>
        <taxon>Carboxylicivirga</taxon>
    </lineage>
</organism>
<feature type="domain" description="RNA polymerase sigma-70 region 2" evidence="1">
    <location>
        <begin position="43"/>
        <end position="92"/>
    </location>
</feature>
<evidence type="ECO:0000313" key="3">
    <source>
        <dbReference type="Proteomes" id="UP000708576"/>
    </source>
</evidence>
<evidence type="ECO:0000259" key="1">
    <source>
        <dbReference type="Pfam" id="PF04542"/>
    </source>
</evidence>
<dbReference type="Proteomes" id="UP000708576">
    <property type="component" value="Unassembled WGS sequence"/>
</dbReference>
<gene>
    <name evidence="2" type="ORF">KEM10_22445</name>
</gene>
<comment type="caution">
    <text evidence="2">The sequence shown here is derived from an EMBL/GenBank/DDBJ whole genome shotgun (WGS) entry which is preliminary data.</text>
</comment>
<sequence length="191" mass="22425">MGKLRYTNNELLEGVYSRDSRVIKYIMGLVWVPVRDLVIQNSGKEDDAMNLIQEGFIAIYTKTEKPQLTASFATYFYAICRNIWLNELRIRKKESSMLSSIESAPVMAEEVDEEQLYEKRRQLYLKHFKKITKVCQDILKMVSNGFSNEDITAELAFSSVQYMKNRRTVCNKKLMDMIKEDPQYKELKYGL</sequence>
<dbReference type="EMBL" id="JAGUCO010000037">
    <property type="protein sequence ID" value="MBS2101062.1"/>
    <property type="molecule type" value="Genomic_DNA"/>
</dbReference>
<protein>
    <submittedName>
        <fullName evidence="2">Sigma-70 family RNA polymerase sigma factor</fullName>
    </submittedName>
</protein>
<evidence type="ECO:0000313" key="2">
    <source>
        <dbReference type="EMBL" id="MBS2101062.1"/>
    </source>
</evidence>
<proteinExistence type="predicted"/>
<dbReference type="InterPro" id="IPR013325">
    <property type="entry name" value="RNA_pol_sigma_r2"/>
</dbReference>
<dbReference type="SUPFAM" id="SSF88946">
    <property type="entry name" value="Sigma2 domain of RNA polymerase sigma factors"/>
    <property type="match status" value="1"/>
</dbReference>
<accession>A0ABS5K1N9</accession>
<reference evidence="2 3" key="1">
    <citation type="journal article" date="2015" name="Int. J. Syst. Evol. Microbiol.">
        <title>Carboxylicivirga linearis sp. nov., isolated from a sea cucumber culture pond.</title>
        <authorList>
            <person name="Wang F.Q."/>
            <person name="Zhou Y.X."/>
            <person name="Lin X.Z."/>
            <person name="Chen G.J."/>
            <person name="Du Z.J."/>
        </authorList>
    </citation>
    <scope>NUCLEOTIDE SEQUENCE [LARGE SCALE GENOMIC DNA]</scope>
    <source>
        <strain evidence="2 3">FB218</strain>
    </source>
</reference>
<keyword evidence="3" id="KW-1185">Reference proteome</keyword>
<dbReference type="Pfam" id="PF04542">
    <property type="entry name" value="Sigma70_r2"/>
    <property type="match status" value="1"/>
</dbReference>